<evidence type="ECO:0000313" key="3">
    <source>
        <dbReference type="EMBL" id="OMH82913.1"/>
    </source>
</evidence>
<keyword evidence="4" id="KW-1185">Reference proteome</keyword>
<name>A0A1R1PPT4_ZANCU</name>
<feature type="region of interest" description="Disordered" evidence="2">
    <location>
        <begin position="1"/>
        <end position="20"/>
    </location>
</feature>
<evidence type="ECO:0000256" key="2">
    <source>
        <dbReference type="SAM" id="MobiDB-lite"/>
    </source>
</evidence>
<sequence>MNEIGLLERQKRNRGFSSGSIERTREALIELANFIDESSKYEKATSKEEGKARVQIKWKDGVDDFDEARIESSGVSRPENSQVDDMQLELDENEQAKDSTKKEQTERIETSLEHMEEAINETEDCVVKMSKAIRDIRQKTSAITEESSILLEER</sequence>
<dbReference type="AlphaFoldDB" id="A0A1R1PPT4"/>
<organism evidence="3 4">
    <name type="scientific">Zancudomyces culisetae</name>
    <name type="common">Gut fungus</name>
    <name type="synonym">Smittium culisetae</name>
    <dbReference type="NCBI Taxonomy" id="1213189"/>
    <lineage>
        <taxon>Eukaryota</taxon>
        <taxon>Fungi</taxon>
        <taxon>Fungi incertae sedis</taxon>
        <taxon>Zoopagomycota</taxon>
        <taxon>Kickxellomycotina</taxon>
        <taxon>Harpellomycetes</taxon>
        <taxon>Harpellales</taxon>
        <taxon>Legeriomycetaceae</taxon>
        <taxon>Zancudomyces</taxon>
    </lineage>
</organism>
<keyword evidence="1" id="KW-0175">Coiled coil</keyword>
<accession>A0A1R1PPT4</accession>
<evidence type="ECO:0000256" key="1">
    <source>
        <dbReference type="SAM" id="Coils"/>
    </source>
</evidence>
<dbReference type="EMBL" id="LSSK01000563">
    <property type="protein sequence ID" value="OMH82913.1"/>
    <property type="molecule type" value="Genomic_DNA"/>
</dbReference>
<reference evidence="4" key="1">
    <citation type="submission" date="2017-01" db="EMBL/GenBank/DDBJ databases">
        <authorList>
            <person name="Wang Y."/>
            <person name="White M."/>
            <person name="Kvist S."/>
            <person name="Moncalvo J.-M."/>
        </authorList>
    </citation>
    <scope>NUCLEOTIDE SEQUENCE [LARGE SCALE GENOMIC DNA]</scope>
    <source>
        <strain evidence="4">COL-18-3</strain>
    </source>
</reference>
<evidence type="ECO:0000313" key="4">
    <source>
        <dbReference type="Proteomes" id="UP000188320"/>
    </source>
</evidence>
<comment type="caution">
    <text evidence="3">The sequence shown here is derived from an EMBL/GenBank/DDBJ whole genome shotgun (WGS) entry which is preliminary data.</text>
</comment>
<protein>
    <submittedName>
        <fullName evidence="3">Uncharacterized protein</fullName>
    </submittedName>
</protein>
<feature type="coiled-coil region" evidence="1">
    <location>
        <begin position="83"/>
        <end position="121"/>
    </location>
</feature>
<dbReference type="Proteomes" id="UP000188320">
    <property type="component" value="Unassembled WGS sequence"/>
</dbReference>
<feature type="compositionally biased region" description="Basic and acidic residues" evidence="2">
    <location>
        <begin position="1"/>
        <end position="10"/>
    </location>
</feature>
<gene>
    <name evidence="3" type="ORF">AX774_g3589</name>
</gene>
<proteinExistence type="predicted"/>